<dbReference type="SUPFAM" id="SSF158745">
    <property type="entry name" value="LanC-like"/>
    <property type="match status" value="1"/>
</dbReference>
<dbReference type="RefSeq" id="WP_205009509.1">
    <property type="nucleotide sequence ID" value="NZ_JAFBEH010000017.1"/>
</dbReference>
<dbReference type="SMART" id="SM01260">
    <property type="entry name" value="LANC_like"/>
    <property type="match status" value="1"/>
</dbReference>
<dbReference type="PANTHER" id="PTHR12736:SF7">
    <property type="entry name" value="LANC-LIKE PROTEIN 3"/>
    <property type="match status" value="1"/>
</dbReference>
<dbReference type="Pfam" id="PF05147">
    <property type="entry name" value="LANC_like"/>
    <property type="match status" value="1"/>
</dbReference>
<dbReference type="InterPro" id="IPR007822">
    <property type="entry name" value="LANC-like"/>
</dbReference>
<evidence type="ECO:0000313" key="1">
    <source>
        <dbReference type="EMBL" id="MBM7642668.1"/>
    </source>
</evidence>
<name>A0ABS2PRW2_9STRE</name>
<gene>
    <name evidence="1" type="ORF">JOC28_000965</name>
</gene>
<dbReference type="CDD" id="cd04434">
    <property type="entry name" value="LanC_like"/>
    <property type="match status" value="1"/>
</dbReference>
<keyword evidence="2" id="KW-1185">Reference proteome</keyword>
<reference evidence="1 2" key="1">
    <citation type="submission" date="2021-01" db="EMBL/GenBank/DDBJ databases">
        <title>Genomic Encyclopedia of Type Strains, Phase IV (KMG-IV): sequencing the most valuable type-strain genomes for metagenomic binning, comparative biology and taxonomic classification.</title>
        <authorList>
            <person name="Goeker M."/>
        </authorList>
    </citation>
    <scope>NUCLEOTIDE SEQUENCE [LARGE SCALE GENOMIC DNA]</scope>
    <source>
        <strain evidence="1 2">DSM 27382</strain>
    </source>
</reference>
<evidence type="ECO:0000313" key="2">
    <source>
        <dbReference type="Proteomes" id="UP000697472"/>
    </source>
</evidence>
<dbReference type="EMBL" id="JAFBEH010000017">
    <property type="protein sequence ID" value="MBM7642668.1"/>
    <property type="molecule type" value="Genomic_DNA"/>
</dbReference>
<dbReference type="PANTHER" id="PTHR12736">
    <property type="entry name" value="LANC-LIKE PROTEIN"/>
    <property type="match status" value="1"/>
</dbReference>
<protein>
    <submittedName>
        <fullName evidence="1">Lantibiotic modifying enzyme</fullName>
    </submittedName>
</protein>
<dbReference type="InterPro" id="IPR012341">
    <property type="entry name" value="6hp_glycosidase-like_sf"/>
</dbReference>
<accession>A0ABS2PRW2</accession>
<organism evidence="1 2">
    <name type="scientific">Streptococcus loxodontisalivarius</name>
    <dbReference type="NCBI Taxonomy" id="1349415"/>
    <lineage>
        <taxon>Bacteria</taxon>
        <taxon>Bacillati</taxon>
        <taxon>Bacillota</taxon>
        <taxon>Bacilli</taxon>
        <taxon>Lactobacillales</taxon>
        <taxon>Streptococcaceae</taxon>
        <taxon>Streptococcus</taxon>
    </lineage>
</organism>
<dbReference type="Gene3D" id="1.50.10.10">
    <property type="match status" value="1"/>
</dbReference>
<proteinExistence type="predicted"/>
<dbReference type="Proteomes" id="UP000697472">
    <property type="component" value="Unassembled WGS sequence"/>
</dbReference>
<dbReference type="PRINTS" id="PR01950">
    <property type="entry name" value="LANCSUPER"/>
</dbReference>
<sequence>MTQTVITTDITTDQLLKTIEGAYNYIQSKRIETEHGIRYSLEGSANSDPYFDDISLYSGAAGIIHFLLHYYEVTGNEQYLQDAEAAFSYIQYRWKEARELSLAFSPWAFTTGYAGASFAVAELYKFTQKEVYKTFIEEVVDGIIADVKASDDGIGGYWTGSFGILADSGIFLELLSLADQFDRQDWRDFTLQTGRVLLNKGIDYKDGGRYFEGSSFGGKIIPGFPIGAGGVAYTLLKLYQASDDKAFLDATAGVKDFYHAIYEYQDKTITVPHDLPNEENENPVHYLGYCGGNAGLIRYLYEDYKVSKDDKNLSEIEQLIQSIVDLGAPEEHSEGFWHTIAYCCGSAGFLNAFLSVYQVTGKDIYLDFAKRTAIQLVKDGDLNEENGQESIKWNEAYTRLEPDNISAPIGFYDGAAGVASVLLQLYSLLEGDYKVSRIIDDPFPSTY</sequence>
<comment type="caution">
    <text evidence="1">The sequence shown here is derived from an EMBL/GenBank/DDBJ whole genome shotgun (WGS) entry which is preliminary data.</text>
</comment>